<dbReference type="Gene3D" id="3.30.40.10">
    <property type="entry name" value="Zinc/RING finger domain, C3HC4 (zinc finger)"/>
    <property type="match status" value="1"/>
</dbReference>
<dbReference type="GO" id="GO:0005634">
    <property type="term" value="C:nucleus"/>
    <property type="evidence" value="ECO:0007669"/>
    <property type="project" value="InterPro"/>
</dbReference>
<dbReference type="PANTHER" id="PTHR16047">
    <property type="entry name" value="RFWD3 PROTEIN"/>
    <property type="match status" value="1"/>
</dbReference>
<dbReference type="InterPro" id="IPR001841">
    <property type="entry name" value="Znf_RING"/>
</dbReference>
<sequence>MLICNICCEAYTGPGTEHAIYSTICGHLMGKSCLEKWRTSKNTRNFTCPRCNKKLSKKDCHPIYDLPDEFFKPINENESLEKIITDEDIKNEYLKLNSTMEAQFIKRIEKDIGGECQLLDVYNGYLLLVGYTSLINLKGQFLKIINCQNGEIYYSTNIGDSNCTAVAFNKFKTDVIEYMIGFKNGILWHTTISLENSNNIVNKQFTEINPINSICFLGPEKYAYSAGSGCVYVTDTSGRLRKNNWYRIEIGNSEIVTNLQNLSECAVIGIAKGKIYVFEENEQSYTLCSDYVFHSKENEYGEYISTTQSYVLRRITQTLFKDKVDSSKYIYSAFTRKMVPNKDGKFPVPLYSNLIVEDIDDENIYECSLIPNIKTQALEIIHITTTPQIVGKEAFENMENCLGVNFINKPKWLLESQLLKLQTAVIFKNTFSIFDIYCPVK</sequence>
<dbReference type="Pfam" id="PF13445">
    <property type="entry name" value="zf-RING_UBOX"/>
    <property type="match status" value="1"/>
</dbReference>
<keyword evidence="3" id="KW-0862">Zinc</keyword>
<dbReference type="PANTHER" id="PTHR16047:SF7">
    <property type="entry name" value="E3 UBIQUITIN-PROTEIN LIGASE RFWD3"/>
    <property type="match status" value="1"/>
</dbReference>
<evidence type="ECO:0000259" key="5">
    <source>
        <dbReference type="PROSITE" id="PS50089"/>
    </source>
</evidence>
<keyword evidence="1" id="KW-0479">Metal-binding</keyword>
<dbReference type="GO" id="GO:0008270">
    <property type="term" value="F:zinc ion binding"/>
    <property type="evidence" value="ECO:0007669"/>
    <property type="project" value="UniProtKB-KW"/>
</dbReference>
<reference evidence="7" key="1">
    <citation type="submission" date="2015-08" db="UniProtKB">
        <authorList>
            <consortium name="WormBaseParasite"/>
        </authorList>
    </citation>
    <scope>IDENTIFICATION</scope>
</reference>
<dbReference type="GO" id="GO:0016567">
    <property type="term" value="P:protein ubiquitination"/>
    <property type="evidence" value="ECO:0007669"/>
    <property type="project" value="InterPro"/>
</dbReference>
<dbReference type="InterPro" id="IPR036322">
    <property type="entry name" value="WD40_repeat_dom_sf"/>
</dbReference>
<evidence type="ECO:0000256" key="1">
    <source>
        <dbReference type="ARBA" id="ARBA00022723"/>
    </source>
</evidence>
<accession>A0A0K0DVV6</accession>
<dbReference type="Proteomes" id="UP000035681">
    <property type="component" value="Unplaced"/>
</dbReference>
<proteinExistence type="predicted"/>
<keyword evidence="6" id="KW-1185">Reference proteome</keyword>
<protein>
    <submittedName>
        <fullName evidence="7 8">RING-type domain-containing protein</fullName>
    </submittedName>
</protein>
<dbReference type="GO" id="GO:0004842">
    <property type="term" value="F:ubiquitin-protein transferase activity"/>
    <property type="evidence" value="ECO:0007669"/>
    <property type="project" value="InterPro"/>
</dbReference>
<evidence type="ECO:0000313" key="8">
    <source>
        <dbReference type="WBParaSite" id="TCONS_00006092.p1"/>
    </source>
</evidence>
<dbReference type="SUPFAM" id="SSF57850">
    <property type="entry name" value="RING/U-box"/>
    <property type="match status" value="1"/>
</dbReference>
<evidence type="ECO:0000313" key="7">
    <source>
        <dbReference type="WBParaSite" id="SSTP_0000137100.1"/>
    </source>
</evidence>
<dbReference type="SUPFAM" id="SSF50978">
    <property type="entry name" value="WD40 repeat-like"/>
    <property type="match status" value="1"/>
</dbReference>
<evidence type="ECO:0000313" key="6">
    <source>
        <dbReference type="Proteomes" id="UP000035681"/>
    </source>
</evidence>
<keyword evidence="2 4" id="KW-0863">Zinc-finger</keyword>
<dbReference type="GO" id="GO:0036297">
    <property type="term" value="P:interstrand cross-link repair"/>
    <property type="evidence" value="ECO:0007669"/>
    <property type="project" value="InterPro"/>
</dbReference>
<evidence type="ECO:0000256" key="2">
    <source>
        <dbReference type="ARBA" id="ARBA00022771"/>
    </source>
</evidence>
<dbReference type="InterPro" id="IPR013083">
    <property type="entry name" value="Znf_RING/FYVE/PHD"/>
</dbReference>
<dbReference type="WBParaSite" id="SSTP_0000137100.1">
    <property type="protein sequence ID" value="SSTP_0000137100.1"/>
    <property type="gene ID" value="SSTP_0000137100"/>
</dbReference>
<organism evidence="7">
    <name type="scientific">Strongyloides stercoralis</name>
    <name type="common">Threadworm</name>
    <dbReference type="NCBI Taxonomy" id="6248"/>
    <lineage>
        <taxon>Eukaryota</taxon>
        <taxon>Metazoa</taxon>
        <taxon>Ecdysozoa</taxon>
        <taxon>Nematoda</taxon>
        <taxon>Chromadorea</taxon>
        <taxon>Rhabditida</taxon>
        <taxon>Tylenchina</taxon>
        <taxon>Panagrolaimomorpha</taxon>
        <taxon>Strongyloidoidea</taxon>
        <taxon>Strongyloididae</taxon>
        <taxon>Strongyloides</taxon>
    </lineage>
</organism>
<evidence type="ECO:0000256" key="3">
    <source>
        <dbReference type="ARBA" id="ARBA00022833"/>
    </source>
</evidence>
<dbReference type="InterPro" id="IPR037381">
    <property type="entry name" value="RFWD3"/>
</dbReference>
<dbReference type="PROSITE" id="PS50089">
    <property type="entry name" value="ZF_RING_2"/>
    <property type="match status" value="1"/>
</dbReference>
<dbReference type="InterPro" id="IPR027370">
    <property type="entry name" value="Znf-RING_euk"/>
</dbReference>
<dbReference type="WBParaSite" id="TCONS_00006092.p1">
    <property type="protein sequence ID" value="TCONS_00006092.p1"/>
    <property type="gene ID" value="XLOC_004273"/>
</dbReference>
<evidence type="ECO:0000256" key="4">
    <source>
        <dbReference type="PROSITE-ProRule" id="PRU00175"/>
    </source>
</evidence>
<feature type="domain" description="RING-type" evidence="5">
    <location>
        <begin position="4"/>
        <end position="52"/>
    </location>
</feature>
<name>A0A0K0DVV6_STRER</name>
<dbReference type="AlphaFoldDB" id="A0A0K0DVV6"/>
<dbReference type="STRING" id="6248.A0A0K0DVV6"/>